<keyword evidence="3 4" id="KW-0732">Signal</keyword>
<dbReference type="GO" id="GO:0006817">
    <property type="term" value="P:phosphate ion transport"/>
    <property type="evidence" value="ECO:0007669"/>
    <property type="project" value="UniProtKB-UniRule"/>
</dbReference>
<protein>
    <recommendedName>
        <fullName evidence="4">Phosphate-binding protein</fullName>
    </recommendedName>
</protein>
<dbReference type="InterPro" id="IPR050811">
    <property type="entry name" value="Phosphate_ABC_transporter"/>
</dbReference>
<dbReference type="Gene3D" id="3.40.190.10">
    <property type="entry name" value="Periplasmic binding protein-like II"/>
    <property type="match status" value="2"/>
</dbReference>
<proteinExistence type="inferred from homology"/>
<evidence type="ECO:0000259" key="5">
    <source>
        <dbReference type="Pfam" id="PF12849"/>
    </source>
</evidence>
<sequence>MRISRTARVSAALLTTGLALAACGSDEESTSDGADALSGTILIDGSSTVAPLGEAAAELFMESYPGVRVTVGTSGTGGGFTKFCEGETDVSEASRPIKESEITACEAKGIGYDQLTVANDALTIMVNPDNPIDCLTVPQLQQIWAPGATITNWNEIDGIDHDAPLDLYGPGTDSGTFDFFTEAINGESGEQRTDYNNIGEDDNTGIVGVSGTAGGMFYAGFSYFEENKDKVKALQIDSGSGCVEPTMETVKDGTYTPLGRGLFMYPSDKALTKPEVVQFFEFFMENQEAIAEAAGFIGMTDAQAAESAAKVQKLAGN</sequence>
<keyword evidence="4" id="KW-0592">Phosphate transport</keyword>
<dbReference type="PANTHER" id="PTHR30570">
    <property type="entry name" value="PERIPLASMIC PHOSPHATE BINDING COMPONENT OF PHOSPHATE ABC TRANSPORTER"/>
    <property type="match status" value="1"/>
</dbReference>
<dbReference type="GO" id="GO:0042301">
    <property type="term" value="F:phosphate ion binding"/>
    <property type="evidence" value="ECO:0007669"/>
    <property type="project" value="UniProtKB-UniRule"/>
</dbReference>
<evidence type="ECO:0000256" key="4">
    <source>
        <dbReference type="RuleBase" id="RU367119"/>
    </source>
</evidence>
<reference evidence="6" key="1">
    <citation type="submission" date="2016-11" db="EMBL/GenBank/DDBJ databases">
        <authorList>
            <person name="Jaros S."/>
            <person name="Januszkiewicz K."/>
            <person name="Wedrychowicz H."/>
        </authorList>
    </citation>
    <scope>NUCLEOTIDE SEQUENCE [LARGE SCALE GENOMIC DNA]</scope>
    <source>
        <strain evidence="6">Y48</strain>
    </source>
</reference>
<comment type="similarity">
    <text evidence="1 4">Belongs to the PstS family.</text>
</comment>
<dbReference type="EMBL" id="CP018082">
    <property type="protein sequence ID" value="APE36641.1"/>
    <property type="molecule type" value="Genomic_DNA"/>
</dbReference>
<feature type="chain" id="PRO_5027135861" description="Phosphate-binding protein" evidence="4">
    <location>
        <begin position="22"/>
        <end position="317"/>
    </location>
</feature>
<evidence type="ECO:0000256" key="3">
    <source>
        <dbReference type="ARBA" id="ARBA00022729"/>
    </source>
</evidence>
<feature type="signal peptide" evidence="4">
    <location>
        <begin position="1"/>
        <end position="21"/>
    </location>
</feature>
<evidence type="ECO:0000256" key="2">
    <source>
        <dbReference type="ARBA" id="ARBA00022448"/>
    </source>
</evidence>
<dbReference type="PANTHER" id="PTHR30570:SF1">
    <property type="entry name" value="PHOSPHATE-BINDING PROTEIN PSTS"/>
    <property type="match status" value="1"/>
</dbReference>
<organism evidence="6 7">
    <name type="scientific">Nocardia mangyaensis</name>
    <dbReference type="NCBI Taxonomy" id="2213200"/>
    <lineage>
        <taxon>Bacteria</taxon>
        <taxon>Bacillati</taxon>
        <taxon>Actinomycetota</taxon>
        <taxon>Actinomycetes</taxon>
        <taxon>Mycobacteriales</taxon>
        <taxon>Nocardiaceae</taxon>
        <taxon>Nocardia</taxon>
    </lineage>
</organism>
<dbReference type="InterPro" id="IPR011862">
    <property type="entry name" value="Phos-bd"/>
</dbReference>
<keyword evidence="2 4" id="KW-0813">Transport</keyword>
<accession>A0A1J0VXA9</accession>
<evidence type="ECO:0000256" key="1">
    <source>
        <dbReference type="ARBA" id="ARBA00008725"/>
    </source>
</evidence>
<comment type="function">
    <text evidence="4">Involved in the system for phosphate transport across the cytoplasmic membrane.</text>
</comment>
<dbReference type="InterPro" id="IPR024370">
    <property type="entry name" value="PBP_domain"/>
</dbReference>
<dbReference type="OrthoDB" id="9790048at2"/>
<gene>
    <name evidence="6" type="ORF">BOX37_25000</name>
</gene>
<name>A0A1J0VXA9_9NOCA</name>
<dbReference type="Pfam" id="PF12849">
    <property type="entry name" value="PBP_like_2"/>
    <property type="match status" value="1"/>
</dbReference>
<feature type="domain" description="PBP" evidence="5">
    <location>
        <begin position="32"/>
        <end position="285"/>
    </location>
</feature>
<dbReference type="SUPFAM" id="SSF53850">
    <property type="entry name" value="Periplasmic binding protein-like II"/>
    <property type="match status" value="1"/>
</dbReference>
<dbReference type="KEGG" id="nsl:BOX37_25000"/>
<dbReference type="CDD" id="cd13654">
    <property type="entry name" value="PBP2_phosphate_like_2"/>
    <property type="match status" value="1"/>
</dbReference>
<dbReference type="RefSeq" id="WP_071929825.1">
    <property type="nucleotide sequence ID" value="NZ_CP018082.1"/>
</dbReference>
<keyword evidence="7" id="KW-1185">Reference proteome</keyword>
<evidence type="ECO:0000313" key="6">
    <source>
        <dbReference type="EMBL" id="APE36641.1"/>
    </source>
</evidence>
<dbReference type="NCBIfam" id="TIGR02136">
    <property type="entry name" value="ptsS_2"/>
    <property type="match status" value="1"/>
</dbReference>
<dbReference type="Proteomes" id="UP000183810">
    <property type="component" value="Chromosome"/>
</dbReference>
<evidence type="ECO:0000313" key="7">
    <source>
        <dbReference type="Proteomes" id="UP000183810"/>
    </source>
</evidence>
<dbReference type="AlphaFoldDB" id="A0A1J0VXA9"/>
<dbReference type="PROSITE" id="PS51257">
    <property type="entry name" value="PROKAR_LIPOPROTEIN"/>
    <property type="match status" value="1"/>
</dbReference>